<evidence type="ECO:0000256" key="1">
    <source>
        <dbReference type="SAM" id="MobiDB-lite"/>
    </source>
</evidence>
<feature type="region of interest" description="Disordered" evidence="1">
    <location>
        <begin position="1"/>
        <end position="40"/>
    </location>
</feature>
<feature type="region of interest" description="Disordered" evidence="1">
    <location>
        <begin position="125"/>
        <end position="204"/>
    </location>
</feature>
<name>A0ABV4CNF3_9PSEU</name>
<evidence type="ECO:0000313" key="3">
    <source>
        <dbReference type="Proteomes" id="UP001564626"/>
    </source>
</evidence>
<dbReference type="RefSeq" id="WP_369775482.1">
    <property type="nucleotide sequence ID" value="NZ_JBGEHV010000061.1"/>
</dbReference>
<proteinExistence type="predicted"/>
<dbReference type="Proteomes" id="UP001564626">
    <property type="component" value="Unassembled WGS sequence"/>
</dbReference>
<reference evidence="2 3" key="1">
    <citation type="submission" date="2024-08" db="EMBL/GenBank/DDBJ databases">
        <title>Genome mining of Saccharopolyspora cebuensis PGLac3 from Nigerian medicinal plant.</title>
        <authorList>
            <person name="Ezeobiora C.E."/>
            <person name="Igbokwe N.H."/>
            <person name="Amin D.H."/>
            <person name="Mendie U.E."/>
        </authorList>
    </citation>
    <scope>NUCLEOTIDE SEQUENCE [LARGE SCALE GENOMIC DNA]</scope>
    <source>
        <strain evidence="2 3">PGLac3</strain>
    </source>
</reference>
<keyword evidence="3" id="KW-1185">Reference proteome</keyword>
<feature type="compositionally biased region" description="Low complexity" evidence="1">
    <location>
        <begin position="156"/>
        <end position="173"/>
    </location>
</feature>
<accession>A0ABV4CNF3</accession>
<sequence length="204" mass="21699">MVESTSTRGRRPRRSTRISQQLERARQRNADQLAAQREREQRVDDALAEFVDAGEHIATEETTCEEKVAALQRRIDQTRAASREKVAGEHARQARAALAIHEAGRTVEQVAELLELRSEKEARRLIAAGREGTGPEAVSRSDEPGAESPDRSPRDAAAGPSGSAGASAAVSGSLEGGSGNEVDGQQHRPSGESVPVAADGGQHP</sequence>
<protein>
    <submittedName>
        <fullName evidence="2">Uncharacterized protein</fullName>
    </submittedName>
</protein>
<comment type="caution">
    <text evidence="2">The sequence shown here is derived from an EMBL/GenBank/DDBJ whole genome shotgun (WGS) entry which is preliminary data.</text>
</comment>
<evidence type="ECO:0000313" key="2">
    <source>
        <dbReference type="EMBL" id="MEY8042630.1"/>
    </source>
</evidence>
<feature type="compositionally biased region" description="Basic and acidic residues" evidence="1">
    <location>
        <begin position="139"/>
        <end position="154"/>
    </location>
</feature>
<gene>
    <name evidence="2" type="ORF">AB8O55_24760</name>
</gene>
<organism evidence="2 3">
    <name type="scientific">Saccharopolyspora cebuensis</name>
    <dbReference type="NCBI Taxonomy" id="418759"/>
    <lineage>
        <taxon>Bacteria</taxon>
        <taxon>Bacillati</taxon>
        <taxon>Actinomycetota</taxon>
        <taxon>Actinomycetes</taxon>
        <taxon>Pseudonocardiales</taxon>
        <taxon>Pseudonocardiaceae</taxon>
        <taxon>Saccharopolyspora</taxon>
    </lineage>
</organism>
<dbReference type="EMBL" id="JBGEHV010000061">
    <property type="protein sequence ID" value="MEY8042630.1"/>
    <property type="molecule type" value="Genomic_DNA"/>
</dbReference>